<dbReference type="SMART" id="SM00278">
    <property type="entry name" value="HhH1"/>
    <property type="match status" value="2"/>
</dbReference>
<evidence type="ECO:0000256" key="1">
    <source>
        <dbReference type="ARBA" id="ARBA00022490"/>
    </source>
</evidence>
<evidence type="ECO:0000313" key="8">
    <source>
        <dbReference type="EMBL" id="SMO34369.1"/>
    </source>
</evidence>
<keyword evidence="8" id="KW-0547">Nucleotide-binding</keyword>
<dbReference type="Gene3D" id="1.10.8.10">
    <property type="entry name" value="DNA helicase RuvA subunit, C-terminal domain"/>
    <property type="match status" value="1"/>
</dbReference>
<dbReference type="Pfam" id="PF01330">
    <property type="entry name" value="RuvA_N"/>
    <property type="match status" value="1"/>
</dbReference>
<keyword evidence="4 6" id="KW-0233">DNA recombination</keyword>
<evidence type="ECO:0000259" key="7">
    <source>
        <dbReference type="SMART" id="SM00278"/>
    </source>
</evidence>
<evidence type="ECO:0000256" key="2">
    <source>
        <dbReference type="ARBA" id="ARBA00022763"/>
    </source>
</evidence>
<dbReference type="InterPro" id="IPR036267">
    <property type="entry name" value="RuvA_C_sf"/>
</dbReference>
<dbReference type="CDD" id="cd14332">
    <property type="entry name" value="UBA_RuvA_C"/>
    <property type="match status" value="1"/>
</dbReference>
<dbReference type="GO" id="GO:0006310">
    <property type="term" value="P:DNA recombination"/>
    <property type="evidence" value="ECO:0007669"/>
    <property type="project" value="UniProtKB-UniRule"/>
</dbReference>
<evidence type="ECO:0000256" key="6">
    <source>
        <dbReference type="HAMAP-Rule" id="MF_00031"/>
    </source>
</evidence>
<comment type="domain">
    <text evidence="6">Has three domains with a flexible linker between the domains II and III and assumes an 'L' shape. Domain III is highly mobile and contacts RuvB.</text>
</comment>
<dbReference type="NCBIfam" id="TIGR00084">
    <property type="entry name" value="ruvA"/>
    <property type="match status" value="1"/>
</dbReference>
<evidence type="ECO:0000256" key="4">
    <source>
        <dbReference type="ARBA" id="ARBA00023172"/>
    </source>
</evidence>
<dbReference type="InterPro" id="IPR003583">
    <property type="entry name" value="Hlx-hairpin-Hlx_DNA-bd_motif"/>
</dbReference>
<organism evidence="8 9">
    <name type="scientific">Saccharicrinis carchari</name>
    <dbReference type="NCBI Taxonomy" id="1168039"/>
    <lineage>
        <taxon>Bacteria</taxon>
        <taxon>Pseudomonadati</taxon>
        <taxon>Bacteroidota</taxon>
        <taxon>Bacteroidia</taxon>
        <taxon>Marinilabiliales</taxon>
        <taxon>Marinilabiliaceae</taxon>
        <taxon>Saccharicrinis</taxon>
    </lineage>
</organism>
<feature type="region of interest" description="Domain III" evidence="6">
    <location>
        <begin position="146"/>
        <end position="193"/>
    </location>
</feature>
<comment type="subunit">
    <text evidence="6">Homotetramer. Forms an RuvA(8)-RuvB(12)-Holliday junction (HJ) complex. HJ DNA is sandwiched between 2 RuvA tetramers; dsDNA enters through RuvA and exits via RuvB. An RuvB hexamer assembles on each DNA strand where it exits the tetramer. Each RuvB hexamer is contacted by two RuvA subunits (via domain III) on 2 adjacent RuvB subunits; this complex drives branch migration. In the full resolvosome a probable DNA-RuvA(4)-RuvB(12)-RuvC(2) complex forms which resolves the HJ.</text>
</comment>
<dbReference type="GO" id="GO:0005524">
    <property type="term" value="F:ATP binding"/>
    <property type="evidence" value="ECO:0007669"/>
    <property type="project" value="InterPro"/>
</dbReference>
<dbReference type="InterPro" id="IPR010994">
    <property type="entry name" value="RuvA_2-like"/>
</dbReference>
<proteinExistence type="inferred from homology"/>
<dbReference type="Pfam" id="PF07499">
    <property type="entry name" value="RuvA_C"/>
    <property type="match status" value="1"/>
</dbReference>
<evidence type="ECO:0000313" key="9">
    <source>
        <dbReference type="Proteomes" id="UP000319040"/>
    </source>
</evidence>
<dbReference type="SUPFAM" id="SSF50249">
    <property type="entry name" value="Nucleic acid-binding proteins"/>
    <property type="match status" value="1"/>
</dbReference>
<comment type="caution">
    <text evidence="6">Lacks conserved residue(s) required for the propagation of feature annotation.</text>
</comment>
<dbReference type="Proteomes" id="UP000319040">
    <property type="component" value="Unassembled WGS sequence"/>
</dbReference>
<sequence>MYEYIKGHIIETSPAHCVVENNGIGYFINISVHTYTQLQNQKEIQLYIYQHLREDAHNLYGFYETGERNMFVQLISVSGIGANTARMMLSSMSPGEIHEAIATGNVNLLKGIKGIGVKTAQRIIVDLADKLGKMAADQKIFTEPNNTIKDEALSALVMLGFMKGSAQKVVNKILASEPDCKVEDVIKRSLKML</sequence>
<evidence type="ECO:0000256" key="5">
    <source>
        <dbReference type="ARBA" id="ARBA00023204"/>
    </source>
</evidence>
<dbReference type="RefSeq" id="WP_142531567.1">
    <property type="nucleotide sequence ID" value="NZ_FXTB01000001.1"/>
</dbReference>
<dbReference type="AlphaFoldDB" id="A0A521AHT2"/>
<dbReference type="HAMAP" id="MF_00031">
    <property type="entry name" value="DNA_HJ_migration_RuvA"/>
    <property type="match status" value="1"/>
</dbReference>
<dbReference type="Gene3D" id="1.10.150.20">
    <property type="entry name" value="5' to 3' exonuclease, C-terminal subdomain"/>
    <property type="match status" value="1"/>
</dbReference>
<dbReference type="InterPro" id="IPR013849">
    <property type="entry name" value="DNA_helicase_Holl-junc_RuvA_I"/>
</dbReference>
<dbReference type="GO" id="GO:0009379">
    <property type="term" value="C:Holliday junction helicase complex"/>
    <property type="evidence" value="ECO:0007669"/>
    <property type="project" value="InterPro"/>
</dbReference>
<dbReference type="InterPro" id="IPR011114">
    <property type="entry name" value="RuvA_C"/>
</dbReference>
<comment type="subcellular location">
    <subcellularLocation>
        <location evidence="6">Cytoplasm</location>
    </subcellularLocation>
</comment>
<keyword evidence="8" id="KW-0347">Helicase</keyword>
<keyword evidence="2 6" id="KW-0227">DNA damage</keyword>
<keyword evidence="1 6" id="KW-0963">Cytoplasm</keyword>
<dbReference type="GO" id="GO:0009378">
    <property type="term" value="F:four-way junction helicase activity"/>
    <property type="evidence" value="ECO:0007669"/>
    <property type="project" value="InterPro"/>
</dbReference>
<keyword evidence="8" id="KW-0378">Hydrolase</keyword>
<dbReference type="OrthoDB" id="5293449at2"/>
<dbReference type="SUPFAM" id="SSF46929">
    <property type="entry name" value="DNA helicase RuvA subunit, C-terminal domain"/>
    <property type="match status" value="1"/>
</dbReference>
<dbReference type="GO" id="GO:0005737">
    <property type="term" value="C:cytoplasm"/>
    <property type="evidence" value="ECO:0007669"/>
    <property type="project" value="UniProtKB-SubCell"/>
</dbReference>
<gene>
    <name evidence="6" type="primary">ruvA</name>
    <name evidence="8" type="ORF">SAMN06265379_101151</name>
</gene>
<feature type="domain" description="Helix-hairpin-helix DNA-binding motif class 1" evidence="7">
    <location>
        <begin position="72"/>
        <end position="91"/>
    </location>
</feature>
<dbReference type="GO" id="GO:0048476">
    <property type="term" value="C:Holliday junction resolvase complex"/>
    <property type="evidence" value="ECO:0007669"/>
    <property type="project" value="UniProtKB-UniRule"/>
</dbReference>
<dbReference type="GO" id="GO:0000400">
    <property type="term" value="F:four-way junction DNA binding"/>
    <property type="evidence" value="ECO:0007669"/>
    <property type="project" value="UniProtKB-UniRule"/>
</dbReference>
<comment type="similarity">
    <text evidence="6">Belongs to the RuvA family.</text>
</comment>
<feature type="domain" description="Helix-hairpin-helix DNA-binding motif class 1" evidence="7">
    <location>
        <begin position="107"/>
        <end position="126"/>
    </location>
</feature>
<protein>
    <recommendedName>
        <fullName evidence="6">Holliday junction branch migration complex subunit RuvA</fullName>
    </recommendedName>
</protein>
<dbReference type="GO" id="GO:0006281">
    <property type="term" value="P:DNA repair"/>
    <property type="evidence" value="ECO:0007669"/>
    <property type="project" value="UniProtKB-UniRule"/>
</dbReference>
<comment type="function">
    <text evidence="6">The RuvA-RuvB-RuvC complex processes Holliday junction (HJ) DNA during genetic recombination and DNA repair, while the RuvA-RuvB complex plays an important role in the rescue of blocked DNA replication forks via replication fork reversal (RFR). RuvA specifically binds to HJ cruciform DNA, conferring on it an open structure. The RuvB hexamer acts as an ATP-dependent pump, pulling dsDNA into and through the RuvAB complex. HJ branch migration allows RuvC to scan DNA until it finds its consensus sequence, where it cleaves and resolves the cruciform DNA.</text>
</comment>
<accession>A0A521AHT2</accession>
<dbReference type="InterPro" id="IPR012340">
    <property type="entry name" value="NA-bd_OB-fold"/>
</dbReference>
<dbReference type="InterPro" id="IPR000085">
    <property type="entry name" value="RuvA"/>
</dbReference>
<dbReference type="SUPFAM" id="SSF47781">
    <property type="entry name" value="RuvA domain 2-like"/>
    <property type="match status" value="1"/>
</dbReference>
<dbReference type="EMBL" id="FXTB01000001">
    <property type="protein sequence ID" value="SMO34369.1"/>
    <property type="molecule type" value="Genomic_DNA"/>
</dbReference>
<name>A0A521AHT2_SACCC</name>
<keyword evidence="5 6" id="KW-0234">DNA repair</keyword>
<keyword evidence="8" id="KW-0067">ATP-binding</keyword>
<reference evidence="8 9" key="1">
    <citation type="submission" date="2017-05" db="EMBL/GenBank/DDBJ databases">
        <authorList>
            <person name="Varghese N."/>
            <person name="Submissions S."/>
        </authorList>
    </citation>
    <scope>NUCLEOTIDE SEQUENCE [LARGE SCALE GENOMIC DNA]</scope>
    <source>
        <strain evidence="8 9">DSM 27040</strain>
    </source>
</reference>
<evidence type="ECO:0000256" key="3">
    <source>
        <dbReference type="ARBA" id="ARBA00023125"/>
    </source>
</evidence>
<keyword evidence="9" id="KW-1185">Reference proteome</keyword>
<dbReference type="Pfam" id="PF14520">
    <property type="entry name" value="HHH_5"/>
    <property type="match status" value="1"/>
</dbReference>
<dbReference type="Gene3D" id="2.40.50.140">
    <property type="entry name" value="Nucleic acid-binding proteins"/>
    <property type="match status" value="1"/>
</dbReference>
<keyword evidence="3 6" id="KW-0238">DNA-binding</keyword>